<protein>
    <submittedName>
        <fullName evidence="1">Uncharacterized protein</fullName>
    </submittedName>
</protein>
<dbReference type="AlphaFoldDB" id="A0A8S9ZHI8"/>
<reference evidence="1" key="1">
    <citation type="journal article" date="2020" name="Ecol. Evol.">
        <title>Genome structure and content of the rice root-knot nematode (Meloidogyne graminicola).</title>
        <authorList>
            <person name="Phan N.T."/>
            <person name="Danchin E.G.J."/>
            <person name="Klopp C."/>
            <person name="Perfus-Barbeoch L."/>
            <person name="Kozlowski D.K."/>
            <person name="Koutsovoulos G.D."/>
            <person name="Lopez-Roques C."/>
            <person name="Bouchez O."/>
            <person name="Zahm M."/>
            <person name="Besnard G."/>
            <person name="Bellafiore S."/>
        </authorList>
    </citation>
    <scope>NUCLEOTIDE SEQUENCE</scope>
    <source>
        <strain evidence="1">VN-18</strain>
    </source>
</reference>
<proteinExistence type="predicted"/>
<dbReference type="EMBL" id="JABEBT010000094">
    <property type="protein sequence ID" value="KAF7632786.1"/>
    <property type="molecule type" value="Genomic_DNA"/>
</dbReference>
<comment type="caution">
    <text evidence="1">The sequence shown here is derived from an EMBL/GenBank/DDBJ whole genome shotgun (WGS) entry which is preliminary data.</text>
</comment>
<dbReference type="Proteomes" id="UP000605970">
    <property type="component" value="Unassembled WGS sequence"/>
</dbReference>
<organism evidence="1 2">
    <name type="scientific">Meloidogyne graminicola</name>
    <dbReference type="NCBI Taxonomy" id="189291"/>
    <lineage>
        <taxon>Eukaryota</taxon>
        <taxon>Metazoa</taxon>
        <taxon>Ecdysozoa</taxon>
        <taxon>Nematoda</taxon>
        <taxon>Chromadorea</taxon>
        <taxon>Rhabditida</taxon>
        <taxon>Tylenchina</taxon>
        <taxon>Tylenchomorpha</taxon>
        <taxon>Tylenchoidea</taxon>
        <taxon>Meloidogynidae</taxon>
        <taxon>Meloidogyninae</taxon>
        <taxon>Meloidogyne</taxon>
    </lineage>
</organism>
<accession>A0A8S9ZHI8</accession>
<evidence type="ECO:0000313" key="1">
    <source>
        <dbReference type="EMBL" id="KAF7632786.1"/>
    </source>
</evidence>
<name>A0A8S9ZHI8_9BILA</name>
<gene>
    <name evidence="1" type="ORF">Mgra_00007848</name>
</gene>
<keyword evidence="2" id="KW-1185">Reference proteome</keyword>
<evidence type="ECO:0000313" key="2">
    <source>
        <dbReference type="Proteomes" id="UP000605970"/>
    </source>
</evidence>
<dbReference type="OrthoDB" id="5901865at2759"/>
<sequence>MIGYNFKLIYGGFPFFFHFVEEKYSQLFSQLIEEFSLPLSEQNSVKEEEEEETMTVIKTLDKLIVLQFIIQYNNNKKENFKQKITKTTFKFLLEI</sequence>